<gene>
    <name evidence="2" type="ORF">TEOVI_000191600</name>
</gene>
<protein>
    <submittedName>
        <fullName evidence="2">Uncharacterized protein</fullName>
    </submittedName>
</protein>
<accession>A0A1G4IE32</accession>
<keyword evidence="3" id="KW-1185">Reference proteome</keyword>
<feature type="region of interest" description="Disordered" evidence="1">
    <location>
        <begin position="160"/>
        <end position="182"/>
    </location>
</feature>
<feature type="region of interest" description="Disordered" evidence="1">
    <location>
        <begin position="1"/>
        <end position="30"/>
    </location>
</feature>
<organism evidence="2 3">
    <name type="scientific">Trypanosoma equiperdum</name>
    <dbReference type="NCBI Taxonomy" id="5694"/>
    <lineage>
        <taxon>Eukaryota</taxon>
        <taxon>Discoba</taxon>
        <taxon>Euglenozoa</taxon>
        <taxon>Kinetoplastea</taxon>
        <taxon>Metakinetoplastina</taxon>
        <taxon>Trypanosomatida</taxon>
        <taxon>Trypanosomatidae</taxon>
        <taxon>Trypanosoma</taxon>
    </lineage>
</organism>
<feature type="compositionally biased region" description="Basic and acidic residues" evidence="1">
    <location>
        <begin position="196"/>
        <end position="207"/>
    </location>
</feature>
<proteinExistence type="predicted"/>
<feature type="compositionally biased region" description="Acidic residues" evidence="1">
    <location>
        <begin position="1"/>
        <end position="10"/>
    </location>
</feature>
<feature type="region of interest" description="Disordered" evidence="1">
    <location>
        <begin position="281"/>
        <end position="312"/>
    </location>
</feature>
<feature type="compositionally biased region" description="Basic and acidic residues" evidence="1">
    <location>
        <begin position="301"/>
        <end position="312"/>
    </location>
</feature>
<dbReference type="RefSeq" id="XP_067081173.1">
    <property type="nucleotide sequence ID" value="XM_067225072.1"/>
</dbReference>
<feature type="compositionally biased region" description="Low complexity" evidence="1">
    <location>
        <begin position="281"/>
        <end position="296"/>
    </location>
</feature>
<reference evidence="2" key="1">
    <citation type="submission" date="2016-09" db="EMBL/GenBank/DDBJ databases">
        <authorList>
            <person name="Hebert L."/>
            <person name="Moumen B."/>
        </authorList>
    </citation>
    <scope>NUCLEOTIDE SEQUENCE [LARGE SCALE GENOMIC DNA]</scope>
    <source>
        <strain evidence="2">OVI</strain>
    </source>
</reference>
<name>A0A1G4IE32_TRYEQ</name>
<feature type="region of interest" description="Disordered" evidence="1">
    <location>
        <begin position="196"/>
        <end position="221"/>
    </location>
</feature>
<dbReference type="EMBL" id="CZPT02001419">
    <property type="protein sequence ID" value="SCU70343.1"/>
    <property type="molecule type" value="Genomic_DNA"/>
</dbReference>
<evidence type="ECO:0000313" key="3">
    <source>
        <dbReference type="Proteomes" id="UP000195570"/>
    </source>
</evidence>
<dbReference type="GeneID" id="92375856"/>
<dbReference type="VEuPathDB" id="TriTrypDB:TEOVI_000191600"/>
<comment type="caution">
    <text evidence="2">The sequence shown here is derived from an EMBL/GenBank/DDBJ whole genome shotgun (WGS) entry which is preliminary data.</text>
</comment>
<dbReference type="Proteomes" id="UP000195570">
    <property type="component" value="Unassembled WGS sequence"/>
</dbReference>
<evidence type="ECO:0000313" key="2">
    <source>
        <dbReference type="EMBL" id="SCU70343.1"/>
    </source>
</evidence>
<evidence type="ECO:0000256" key="1">
    <source>
        <dbReference type="SAM" id="MobiDB-lite"/>
    </source>
</evidence>
<sequence>MSLFDDDDDVGSSVSSTEGDLNESVVPMSTVRTGGVCVKTEAKTNGPRTGLEDVHRFTLSVEETQRAEERRRVEASKRLLLSTDGGLIPNSCGGPSSQERSRFGSSIAEALRLRSETRERVLLQRILRQRREEEGNEELAEKDMEVGVFITPQYLSALKRQRSTRATSPGGLAKQTENTEDMDPLELYVQELEERRRVVGKKDHDSSDVGTNRNDGGRDQDMGLRVHSAQVVSGNKQPEHVERSGVTGIPCGHDVVYSVKASSGAWVPTGTNGAVIDVSGAAAPASPSPTANSATPQEALQEVRWRRQKPRADRSFIESAATRFNRRSMDRFV</sequence>
<dbReference type="AlphaFoldDB" id="A0A1G4IE32"/>